<feature type="domain" description="VOC" evidence="1">
    <location>
        <begin position="139"/>
        <end position="255"/>
    </location>
</feature>
<protein>
    <submittedName>
        <fullName evidence="2">Glyoxalase</fullName>
    </submittedName>
</protein>
<dbReference type="PANTHER" id="PTHR33993">
    <property type="entry name" value="GLYOXALASE-RELATED"/>
    <property type="match status" value="1"/>
</dbReference>
<dbReference type="PANTHER" id="PTHR33993:SF14">
    <property type="entry name" value="GB|AAF24581.1"/>
    <property type="match status" value="1"/>
</dbReference>
<dbReference type="CDD" id="cd07247">
    <property type="entry name" value="SgaA_N_like"/>
    <property type="match status" value="2"/>
</dbReference>
<dbReference type="InterPro" id="IPR004360">
    <property type="entry name" value="Glyas_Fos-R_dOase_dom"/>
</dbReference>
<dbReference type="RefSeq" id="WP_109921671.1">
    <property type="nucleotide sequence ID" value="NZ_QGLF01000003.1"/>
</dbReference>
<proteinExistence type="predicted"/>
<reference evidence="3" key="1">
    <citation type="submission" date="2018-05" db="EMBL/GenBank/DDBJ databases">
        <title>Zavarzinia sp. HR-AS.</title>
        <authorList>
            <person name="Lee Y."/>
            <person name="Jeon C.O."/>
        </authorList>
    </citation>
    <scope>NUCLEOTIDE SEQUENCE [LARGE SCALE GENOMIC DNA]</scope>
    <source>
        <strain evidence="3">DSM 1231</strain>
    </source>
</reference>
<dbReference type="OrthoDB" id="9793039at2"/>
<sequence>MAGIHGQFVWYELMTDNLEGALAFYRAVTGWTVAAAGAGGVDYRVLSAGAAMVAGAMAIPDEDGAAGMRPGWTVYVGAGNTDETAAAIAAAGGKVLREPADIPEVGRFAIVADAQGAPFGIIAWSEPGEAPGVDIAPGRIGWHELFAGDEPTIFPFYEQVFGWSKAEGMDMGPMGTYQLFRTRPGEAVGGIMTRTPEIPHPFWNFYIAVDDIDAALARVTANGGTVVQQPMEVPGGVWIIQAVDPQGAFFSLVGPRA</sequence>
<keyword evidence="3" id="KW-1185">Reference proteome</keyword>
<dbReference type="Gene3D" id="3.10.180.10">
    <property type="entry name" value="2,3-Dihydroxybiphenyl 1,2-Dioxygenase, domain 1"/>
    <property type="match status" value="2"/>
</dbReference>
<dbReference type="SUPFAM" id="SSF54593">
    <property type="entry name" value="Glyoxalase/Bleomycin resistance protein/Dihydroxybiphenyl dioxygenase"/>
    <property type="match status" value="2"/>
</dbReference>
<gene>
    <name evidence="2" type="ORF">DKG75_13650</name>
</gene>
<dbReference type="AlphaFoldDB" id="A0A317E1R0"/>
<dbReference type="InterPro" id="IPR037523">
    <property type="entry name" value="VOC_core"/>
</dbReference>
<dbReference type="EMBL" id="QGLF01000003">
    <property type="protein sequence ID" value="PWR21027.1"/>
    <property type="molecule type" value="Genomic_DNA"/>
</dbReference>
<dbReference type="PROSITE" id="PS51819">
    <property type="entry name" value="VOC"/>
    <property type="match status" value="2"/>
</dbReference>
<dbReference type="InterPro" id="IPR029068">
    <property type="entry name" value="Glyas_Bleomycin-R_OHBP_Dase"/>
</dbReference>
<organism evidence="2 3">
    <name type="scientific">Zavarzinia compransoris</name>
    <dbReference type="NCBI Taxonomy" id="1264899"/>
    <lineage>
        <taxon>Bacteria</taxon>
        <taxon>Pseudomonadati</taxon>
        <taxon>Pseudomonadota</taxon>
        <taxon>Alphaproteobacteria</taxon>
        <taxon>Rhodospirillales</taxon>
        <taxon>Zavarziniaceae</taxon>
        <taxon>Zavarzinia</taxon>
    </lineage>
</organism>
<evidence type="ECO:0000259" key="1">
    <source>
        <dbReference type="PROSITE" id="PS51819"/>
    </source>
</evidence>
<dbReference type="Proteomes" id="UP000246077">
    <property type="component" value="Unassembled WGS sequence"/>
</dbReference>
<accession>A0A317E1R0</accession>
<evidence type="ECO:0000313" key="3">
    <source>
        <dbReference type="Proteomes" id="UP000246077"/>
    </source>
</evidence>
<dbReference type="Pfam" id="PF00903">
    <property type="entry name" value="Glyoxalase"/>
    <property type="match status" value="2"/>
</dbReference>
<comment type="caution">
    <text evidence="2">The sequence shown here is derived from an EMBL/GenBank/DDBJ whole genome shotgun (WGS) entry which is preliminary data.</text>
</comment>
<name>A0A317E1R0_9PROT</name>
<feature type="domain" description="VOC" evidence="1">
    <location>
        <begin position="7"/>
        <end position="124"/>
    </location>
</feature>
<evidence type="ECO:0000313" key="2">
    <source>
        <dbReference type="EMBL" id="PWR21027.1"/>
    </source>
</evidence>
<dbReference type="InterPro" id="IPR052164">
    <property type="entry name" value="Anthracycline_SecMetBiosynth"/>
</dbReference>